<evidence type="ECO:0000313" key="1">
    <source>
        <dbReference type="EMBL" id="KAJ8646426.1"/>
    </source>
</evidence>
<sequence>MLCVTTVSYKVRINGASTSSLTPGHGLRQGDPLSPYLYILCAKALTQYTYRLSTSNKLLFLKIAQWGQRVGLLQFADDLLLFLQINERTMVNLSETLQVFEDEAGQ</sequence>
<evidence type="ECO:0000313" key="2">
    <source>
        <dbReference type="Proteomes" id="UP001234297"/>
    </source>
</evidence>
<gene>
    <name evidence="1" type="ORF">MRB53_008174</name>
</gene>
<keyword evidence="2" id="KW-1185">Reference proteome</keyword>
<protein>
    <submittedName>
        <fullName evidence="1">Uncharacterized protein</fullName>
    </submittedName>
</protein>
<organism evidence="1 2">
    <name type="scientific">Persea americana</name>
    <name type="common">Avocado</name>
    <dbReference type="NCBI Taxonomy" id="3435"/>
    <lineage>
        <taxon>Eukaryota</taxon>
        <taxon>Viridiplantae</taxon>
        <taxon>Streptophyta</taxon>
        <taxon>Embryophyta</taxon>
        <taxon>Tracheophyta</taxon>
        <taxon>Spermatophyta</taxon>
        <taxon>Magnoliopsida</taxon>
        <taxon>Magnoliidae</taxon>
        <taxon>Laurales</taxon>
        <taxon>Lauraceae</taxon>
        <taxon>Persea</taxon>
    </lineage>
</organism>
<accession>A0ACC2MLB8</accession>
<dbReference type="EMBL" id="CM056810">
    <property type="protein sequence ID" value="KAJ8646426.1"/>
    <property type="molecule type" value="Genomic_DNA"/>
</dbReference>
<proteinExistence type="predicted"/>
<dbReference type="Proteomes" id="UP001234297">
    <property type="component" value="Chromosome 2"/>
</dbReference>
<name>A0ACC2MLB8_PERAE</name>
<reference evidence="1 2" key="1">
    <citation type="journal article" date="2022" name="Hortic Res">
        <title>A haplotype resolved chromosomal level avocado genome allows analysis of novel avocado genes.</title>
        <authorList>
            <person name="Nath O."/>
            <person name="Fletcher S.J."/>
            <person name="Hayward A."/>
            <person name="Shaw L.M."/>
            <person name="Masouleh A.K."/>
            <person name="Furtado A."/>
            <person name="Henry R.J."/>
            <person name="Mitter N."/>
        </authorList>
    </citation>
    <scope>NUCLEOTIDE SEQUENCE [LARGE SCALE GENOMIC DNA]</scope>
    <source>
        <strain evidence="2">cv. Hass</strain>
    </source>
</reference>
<comment type="caution">
    <text evidence="1">The sequence shown here is derived from an EMBL/GenBank/DDBJ whole genome shotgun (WGS) entry which is preliminary data.</text>
</comment>